<evidence type="ECO:0000313" key="3">
    <source>
        <dbReference type="EMBL" id="POM25004.1"/>
    </source>
</evidence>
<dbReference type="EMBL" id="MTBP01000002">
    <property type="protein sequence ID" value="POM25004.1"/>
    <property type="molecule type" value="Genomic_DNA"/>
</dbReference>
<dbReference type="Proteomes" id="UP000242367">
    <property type="component" value="Unassembled WGS sequence"/>
</dbReference>
<organism evidence="3 4">
    <name type="scientific">Actinomadura rubteroloni</name>
    <dbReference type="NCBI Taxonomy" id="1926885"/>
    <lineage>
        <taxon>Bacteria</taxon>
        <taxon>Bacillati</taxon>
        <taxon>Actinomycetota</taxon>
        <taxon>Actinomycetes</taxon>
        <taxon>Streptosporangiales</taxon>
        <taxon>Thermomonosporaceae</taxon>
        <taxon>Actinomadura</taxon>
    </lineage>
</organism>
<dbReference type="InterPro" id="IPR004380">
    <property type="entry name" value="Asp_race"/>
</dbReference>
<dbReference type="Gene3D" id="3.40.50.1860">
    <property type="match status" value="2"/>
</dbReference>
<name>A0A2P4UIW9_9ACTN</name>
<dbReference type="Pfam" id="PF01177">
    <property type="entry name" value="Asp_Glu_race"/>
    <property type="match status" value="1"/>
</dbReference>
<gene>
    <name evidence="3" type="ORF">BTM25_36450</name>
</gene>
<dbReference type="EC" id="5.1.1.13" evidence="3"/>
<protein>
    <submittedName>
        <fullName evidence="3">Aspartate racemase</fullName>
        <ecNumber evidence="3">5.1.1.13</ecNumber>
    </submittedName>
</protein>
<evidence type="ECO:0000313" key="4">
    <source>
        <dbReference type="Proteomes" id="UP000242367"/>
    </source>
</evidence>
<dbReference type="AlphaFoldDB" id="A0A2P4UIW9"/>
<accession>A0A2P4UIW9</accession>
<dbReference type="SUPFAM" id="SSF53681">
    <property type="entry name" value="Aspartate/glutamate racemase"/>
    <property type="match status" value="2"/>
</dbReference>
<proteinExistence type="inferred from homology"/>
<dbReference type="PANTHER" id="PTHR21198">
    <property type="entry name" value="GLUTAMATE RACEMASE"/>
    <property type="match status" value="1"/>
</dbReference>
<evidence type="ECO:0000256" key="1">
    <source>
        <dbReference type="ARBA" id="ARBA00007847"/>
    </source>
</evidence>
<dbReference type="InterPro" id="IPR015942">
    <property type="entry name" value="Asp/Glu/hydantoin_racemase"/>
</dbReference>
<dbReference type="RefSeq" id="WP_205648141.1">
    <property type="nucleotide sequence ID" value="NZ_MTBP01000002.1"/>
</dbReference>
<dbReference type="PANTHER" id="PTHR21198:SF7">
    <property type="entry name" value="ASPARTATE-GLUTAMATE RACEMASE FAMILY"/>
    <property type="match status" value="1"/>
</dbReference>
<evidence type="ECO:0000256" key="2">
    <source>
        <dbReference type="ARBA" id="ARBA00023235"/>
    </source>
</evidence>
<sequence length="238" mass="25985">MGHSQVGTIGLIGGMSWESSAEYYRLLNVETRRRFGGYHCARSLMLTVDFAEIEAMQRADDWDAAGLLLADAARRLEAGGADVILLCTNTMHLVADQIQSAVSVPFLHIVDVIGASAREAGVGRVGLLGTRYTMNAAFYRERLARDFGVEVVVPDDAGQRDVHDVIYDELTQGRVEERSRRRYVEVIGDLAARGAEAVVLGCTEITLLFAGHEDESPLPLLDSTALHVRRALDLVTDG</sequence>
<dbReference type="GO" id="GO:0047689">
    <property type="term" value="F:aspartate racemase activity"/>
    <property type="evidence" value="ECO:0007669"/>
    <property type="project" value="UniProtKB-EC"/>
</dbReference>
<dbReference type="NCBIfam" id="TIGR00035">
    <property type="entry name" value="asp_race"/>
    <property type="match status" value="1"/>
</dbReference>
<reference evidence="3 4" key="1">
    <citation type="journal article" date="2017" name="Chemistry">
        <title>Isolation, Biosynthesis and Chemical Modifications of Rubterolones A-F: Rare Tropolone Alkaloids from Actinomadura sp. 5-2.</title>
        <authorList>
            <person name="Guo H."/>
            <person name="Benndorf R."/>
            <person name="Leichnitz D."/>
            <person name="Klassen J.L."/>
            <person name="Vollmers J."/>
            <person name="Gorls H."/>
            <person name="Steinacker M."/>
            <person name="Weigel C."/>
            <person name="Dahse H.M."/>
            <person name="Kaster A.K."/>
            <person name="de Beer Z.W."/>
            <person name="Poulsen M."/>
            <person name="Beemelmanns C."/>
        </authorList>
    </citation>
    <scope>NUCLEOTIDE SEQUENCE [LARGE SCALE GENOMIC DNA]</scope>
    <source>
        <strain evidence="3 4">5-2</strain>
    </source>
</reference>
<comment type="similarity">
    <text evidence="1">Belongs to the aspartate/glutamate racemases family.</text>
</comment>
<keyword evidence="4" id="KW-1185">Reference proteome</keyword>
<comment type="caution">
    <text evidence="3">The sequence shown here is derived from an EMBL/GenBank/DDBJ whole genome shotgun (WGS) entry which is preliminary data.</text>
</comment>
<dbReference type="InterPro" id="IPR001920">
    <property type="entry name" value="Asp/Glu_race"/>
</dbReference>
<keyword evidence="2 3" id="KW-0413">Isomerase</keyword>